<dbReference type="GO" id="GO:0055085">
    <property type="term" value="P:transmembrane transport"/>
    <property type="evidence" value="ECO:0007669"/>
    <property type="project" value="InterPro"/>
</dbReference>
<gene>
    <name evidence="7" type="ORF">SAMN05444340_11490</name>
</gene>
<comment type="subcellular location">
    <subcellularLocation>
        <location evidence="1">Membrane</location>
        <topology evidence="1">Multi-pass membrane protein</topology>
    </subcellularLocation>
</comment>
<keyword evidence="8" id="KW-1185">Reference proteome</keyword>
<evidence type="ECO:0000256" key="4">
    <source>
        <dbReference type="ARBA" id="ARBA00023136"/>
    </source>
</evidence>
<sequence length="112" mass="12348">MSLSRYFPILDWGRRYDRQDLTGDGLAAAIVTIMLIPQSLAYAMLAGLPPVVGLYASILPLVAYAIFGTSRTLAVGPVAVVSLLRQRRPGRWPNRAAQTISPRPLHWRCCRG</sequence>
<organism evidence="7 8">
    <name type="scientific">Citreimonas salinaria</name>
    <dbReference type="NCBI Taxonomy" id="321339"/>
    <lineage>
        <taxon>Bacteria</taxon>
        <taxon>Pseudomonadati</taxon>
        <taxon>Pseudomonadota</taxon>
        <taxon>Alphaproteobacteria</taxon>
        <taxon>Rhodobacterales</taxon>
        <taxon>Roseobacteraceae</taxon>
        <taxon>Citreimonas</taxon>
    </lineage>
</organism>
<dbReference type="AlphaFoldDB" id="A0A1H3LW54"/>
<proteinExistence type="predicted"/>
<protein>
    <submittedName>
        <fullName evidence="7">Sulfate permease, SulP family</fullName>
    </submittedName>
</protein>
<evidence type="ECO:0000256" key="1">
    <source>
        <dbReference type="ARBA" id="ARBA00004141"/>
    </source>
</evidence>
<evidence type="ECO:0000313" key="8">
    <source>
        <dbReference type="Proteomes" id="UP000199286"/>
    </source>
</evidence>
<feature type="transmembrane region" description="Helical" evidence="5">
    <location>
        <begin position="61"/>
        <end position="84"/>
    </location>
</feature>
<keyword evidence="3 5" id="KW-1133">Transmembrane helix</keyword>
<dbReference type="GO" id="GO:0016020">
    <property type="term" value="C:membrane"/>
    <property type="evidence" value="ECO:0007669"/>
    <property type="project" value="UniProtKB-SubCell"/>
</dbReference>
<dbReference type="Pfam" id="PF00916">
    <property type="entry name" value="Sulfate_transp"/>
    <property type="match status" value="1"/>
</dbReference>
<dbReference type="STRING" id="321339.SAMN05444340_11490"/>
<name>A0A1H3LW54_9RHOB</name>
<evidence type="ECO:0000256" key="3">
    <source>
        <dbReference type="ARBA" id="ARBA00022989"/>
    </source>
</evidence>
<dbReference type="InterPro" id="IPR001902">
    <property type="entry name" value="SLC26A/SulP_fam"/>
</dbReference>
<dbReference type="EMBL" id="FNPF01000014">
    <property type="protein sequence ID" value="SDY68259.1"/>
    <property type="molecule type" value="Genomic_DNA"/>
</dbReference>
<feature type="transmembrane region" description="Helical" evidence="5">
    <location>
        <begin position="21"/>
        <end position="41"/>
    </location>
</feature>
<dbReference type="PANTHER" id="PTHR11814">
    <property type="entry name" value="SULFATE TRANSPORTER"/>
    <property type="match status" value="1"/>
</dbReference>
<evidence type="ECO:0000313" key="7">
    <source>
        <dbReference type="EMBL" id="SDY68259.1"/>
    </source>
</evidence>
<evidence type="ECO:0000256" key="2">
    <source>
        <dbReference type="ARBA" id="ARBA00022692"/>
    </source>
</evidence>
<keyword evidence="4 5" id="KW-0472">Membrane</keyword>
<dbReference type="InterPro" id="IPR011547">
    <property type="entry name" value="SLC26A/SulP_dom"/>
</dbReference>
<evidence type="ECO:0000256" key="5">
    <source>
        <dbReference type="SAM" id="Phobius"/>
    </source>
</evidence>
<accession>A0A1H3LW54</accession>
<evidence type="ECO:0000259" key="6">
    <source>
        <dbReference type="Pfam" id="PF00916"/>
    </source>
</evidence>
<dbReference type="Proteomes" id="UP000199286">
    <property type="component" value="Unassembled WGS sequence"/>
</dbReference>
<reference evidence="7 8" key="1">
    <citation type="submission" date="2016-10" db="EMBL/GenBank/DDBJ databases">
        <authorList>
            <person name="de Groot N.N."/>
        </authorList>
    </citation>
    <scope>NUCLEOTIDE SEQUENCE [LARGE SCALE GENOMIC DNA]</scope>
    <source>
        <strain evidence="7 8">DSM 26880</strain>
    </source>
</reference>
<keyword evidence="2 5" id="KW-0812">Transmembrane</keyword>
<feature type="domain" description="SLC26A/SulP transporter" evidence="6">
    <location>
        <begin position="21"/>
        <end position="84"/>
    </location>
</feature>